<dbReference type="Pfam" id="PF00437">
    <property type="entry name" value="T2SSE"/>
    <property type="match status" value="1"/>
</dbReference>
<accession>A0A1F6DC18</accession>
<dbReference type="Gene3D" id="3.30.450.90">
    <property type="match status" value="1"/>
</dbReference>
<gene>
    <name evidence="5" type="ORF">A3C89_03715</name>
</gene>
<dbReference type="PANTHER" id="PTHR30258">
    <property type="entry name" value="TYPE II SECRETION SYSTEM PROTEIN GSPE-RELATED"/>
    <property type="match status" value="1"/>
</dbReference>
<dbReference type="InterPro" id="IPR027417">
    <property type="entry name" value="P-loop_NTPase"/>
</dbReference>
<evidence type="ECO:0000313" key="5">
    <source>
        <dbReference type="EMBL" id="OGG58966.1"/>
    </source>
</evidence>
<evidence type="ECO:0000256" key="2">
    <source>
        <dbReference type="ARBA" id="ARBA00022741"/>
    </source>
</evidence>
<reference evidence="5 6" key="1">
    <citation type="journal article" date="2016" name="Nat. Commun.">
        <title>Thousands of microbial genomes shed light on interconnected biogeochemical processes in an aquifer system.</title>
        <authorList>
            <person name="Anantharaman K."/>
            <person name="Brown C.T."/>
            <person name="Hug L.A."/>
            <person name="Sharon I."/>
            <person name="Castelle C.J."/>
            <person name="Probst A.J."/>
            <person name="Thomas B.C."/>
            <person name="Singh A."/>
            <person name="Wilkins M.J."/>
            <person name="Karaoz U."/>
            <person name="Brodie E.L."/>
            <person name="Williams K.H."/>
            <person name="Hubbard S.S."/>
            <person name="Banfield J.F."/>
        </authorList>
    </citation>
    <scope>NUCLEOTIDE SEQUENCE [LARGE SCALE GENOMIC DNA]</scope>
</reference>
<dbReference type="GO" id="GO:0005524">
    <property type="term" value="F:ATP binding"/>
    <property type="evidence" value="ECO:0007669"/>
    <property type="project" value="UniProtKB-KW"/>
</dbReference>
<feature type="domain" description="Bacterial type II secretion system protein E" evidence="4">
    <location>
        <begin position="367"/>
        <end position="381"/>
    </location>
</feature>
<dbReference type="Gene3D" id="3.30.300.160">
    <property type="entry name" value="Type II secretion system, protein E, N-terminal domain"/>
    <property type="match status" value="1"/>
</dbReference>
<evidence type="ECO:0000313" key="6">
    <source>
        <dbReference type="Proteomes" id="UP000178794"/>
    </source>
</evidence>
<dbReference type="Proteomes" id="UP000178794">
    <property type="component" value="Unassembled WGS sequence"/>
</dbReference>
<dbReference type="FunFam" id="3.40.50.300:FF:000398">
    <property type="entry name" value="Type IV pilus assembly ATPase PilB"/>
    <property type="match status" value="1"/>
</dbReference>
<proteinExistence type="inferred from homology"/>
<protein>
    <recommendedName>
        <fullName evidence="4">Bacterial type II secretion system protein E domain-containing protein</fullName>
    </recommendedName>
</protein>
<dbReference type="CDD" id="cd01129">
    <property type="entry name" value="PulE-GspE-like"/>
    <property type="match status" value="1"/>
</dbReference>
<dbReference type="SUPFAM" id="SSF52540">
    <property type="entry name" value="P-loop containing nucleoside triphosphate hydrolases"/>
    <property type="match status" value="1"/>
</dbReference>
<evidence type="ECO:0000259" key="4">
    <source>
        <dbReference type="PROSITE" id="PS00662"/>
    </source>
</evidence>
<dbReference type="Gene3D" id="3.40.50.300">
    <property type="entry name" value="P-loop containing nucleotide triphosphate hydrolases"/>
    <property type="match status" value="1"/>
</dbReference>
<keyword evidence="3" id="KW-0067">ATP-binding</keyword>
<evidence type="ECO:0000256" key="1">
    <source>
        <dbReference type="ARBA" id="ARBA00006611"/>
    </source>
</evidence>
<dbReference type="Pfam" id="PF05157">
    <property type="entry name" value="MshEN"/>
    <property type="match status" value="1"/>
</dbReference>
<dbReference type="PANTHER" id="PTHR30258:SF2">
    <property type="entry name" value="COMG OPERON PROTEIN 1"/>
    <property type="match status" value="1"/>
</dbReference>
<dbReference type="EMBL" id="MFLF01000021">
    <property type="protein sequence ID" value="OGG58966.1"/>
    <property type="molecule type" value="Genomic_DNA"/>
</dbReference>
<dbReference type="GO" id="GO:0016887">
    <property type="term" value="F:ATP hydrolysis activity"/>
    <property type="evidence" value="ECO:0007669"/>
    <property type="project" value="TreeGrafter"/>
</dbReference>
<dbReference type="AlphaFoldDB" id="A0A1F6DC18"/>
<evidence type="ECO:0000256" key="3">
    <source>
        <dbReference type="ARBA" id="ARBA00022840"/>
    </source>
</evidence>
<dbReference type="InterPro" id="IPR037257">
    <property type="entry name" value="T2SS_E_N_sf"/>
</dbReference>
<name>A0A1F6DC18_9BACT</name>
<dbReference type="GO" id="GO:0005886">
    <property type="term" value="C:plasma membrane"/>
    <property type="evidence" value="ECO:0007669"/>
    <property type="project" value="TreeGrafter"/>
</dbReference>
<dbReference type="InterPro" id="IPR007831">
    <property type="entry name" value="T2SS_GspE_N"/>
</dbReference>
<comment type="caution">
    <text evidence="5">The sequence shown here is derived from an EMBL/GenBank/DDBJ whole genome shotgun (WGS) entry which is preliminary data.</text>
</comment>
<comment type="similarity">
    <text evidence="1">Belongs to the GSP E family.</text>
</comment>
<dbReference type="SUPFAM" id="SSF160246">
    <property type="entry name" value="EspE N-terminal domain-like"/>
    <property type="match status" value="1"/>
</dbReference>
<dbReference type="STRING" id="1798492.A3C89_03715"/>
<keyword evidence="2" id="KW-0547">Nucleotide-binding</keyword>
<organism evidence="5 6">
    <name type="scientific">Candidatus Kaiserbacteria bacterium RIFCSPHIGHO2_02_FULL_50_50</name>
    <dbReference type="NCBI Taxonomy" id="1798492"/>
    <lineage>
        <taxon>Bacteria</taxon>
        <taxon>Candidatus Kaiseribacteriota</taxon>
    </lineage>
</organism>
<sequence length="556" mass="60968">MHLPQDTFDKLFLASGLVTKDDLSLARDEAQKQGKSPFETLVSLGKLSETHLAEILAAYYEAPIFDAKRAEIDTEALMRLPQVFIKTHRAFIITEDDAAVTLGMVDPGDEDVIADVRARTKKWVVPTVVTSSSVAHVLKQYRSVQGVAFDVHRVAAEAQEGESSSIVETLDALLEHAITLGASDVHIEPLENMLVVRARIDGVMQEIASFPKTFAAPLVARVKVIANLQVDEHNAPQDGRFRANADAAGTIDIRVNIMPVLHGEKAEMRLLRSTSRPITFRDIGFAEQQEAILEAEVHKPHGMILVTGPTGHGKTTTLYAILHKLNSPKVNITTIEDPIEYEFPHINQTQVNARAGITFANGLRSLLRQNPDIIMVGEIRDEETADIAVHAALTGHLVLSSLHTNDAPSALPRLVDMGVEPFLLASTVNAIIAQRLVRKICPTCIYSYKLPAEVKRAITAQKKLLGDTHIKSVPETLYRGKGCSVCGGSGYLGQIAVFEIMAMNDNIRELAQKQVSAAMIRKQAIKDGMITMFEDGLKKVERGVTTIEEVLRVVQE</sequence>
<dbReference type="PROSITE" id="PS00662">
    <property type="entry name" value="T2SP_E"/>
    <property type="match status" value="1"/>
</dbReference>
<dbReference type="InterPro" id="IPR001482">
    <property type="entry name" value="T2SS/T4SS_dom"/>
</dbReference>